<keyword evidence="1" id="KW-1133">Transmembrane helix</keyword>
<reference evidence="3" key="2">
    <citation type="submission" date="2013-12" db="EMBL/GenBank/DDBJ databases">
        <title>Evolution of pathogenesis and genome organization in the Tremellales.</title>
        <authorList>
            <person name="Cuomo C."/>
            <person name="Litvintseva A."/>
            <person name="Heitman J."/>
            <person name="Chen Y."/>
            <person name="Sun S."/>
            <person name="Springer D."/>
            <person name="Dromer F."/>
            <person name="Young S."/>
            <person name="Zeng Q."/>
            <person name="Chapman S."/>
            <person name="Gujja S."/>
            <person name="Saif S."/>
            <person name="Birren B."/>
        </authorList>
    </citation>
    <scope>NUCLEOTIDE SEQUENCE [LARGE SCALE GENOMIC DNA]</scope>
    <source>
        <strain evidence="3">CBS 10435</strain>
    </source>
</reference>
<evidence type="ECO:0000313" key="3">
    <source>
        <dbReference type="Proteomes" id="UP000092583"/>
    </source>
</evidence>
<dbReference type="AlphaFoldDB" id="A0A1B9IM75"/>
<keyword evidence="1" id="KW-0472">Membrane</keyword>
<sequence length="212" mass="23629">MSPNLDLPLVIATILLNITTILILAIETHNWNSSEVVAGLILQLWKRIPLLAQPWTFGLYYIIVGLAVKQIPNWVNYECAFAGFVGAILSVFQGRQNVYDAYYQYHKEQGNVWLLNELPFGSFYAEQHRSEAANSTGYDQINTKSITSQERQLRSSRNQNCDAPDAIYHEEDFYGNADQFVEIDDDFGGKYASSNGLAEAAGYLSNDAGGSG</sequence>
<keyword evidence="3" id="KW-1185">Reference proteome</keyword>
<evidence type="ECO:0000313" key="2">
    <source>
        <dbReference type="EMBL" id="OCF56698.1"/>
    </source>
</evidence>
<protein>
    <submittedName>
        <fullName evidence="2">Uncharacterized protein</fullName>
    </submittedName>
</protein>
<keyword evidence="1" id="KW-0812">Transmembrane</keyword>
<dbReference type="EMBL" id="KI669464">
    <property type="protein sequence ID" value="OCF56698.1"/>
    <property type="molecule type" value="Genomic_DNA"/>
</dbReference>
<proteinExistence type="predicted"/>
<dbReference type="Proteomes" id="UP000092583">
    <property type="component" value="Unassembled WGS sequence"/>
</dbReference>
<feature type="transmembrane region" description="Helical" evidence="1">
    <location>
        <begin position="6"/>
        <end position="27"/>
    </location>
</feature>
<evidence type="ECO:0000256" key="1">
    <source>
        <dbReference type="SAM" id="Phobius"/>
    </source>
</evidence>
<organism evidence="2 3">
    <name type="scientific">Kwoniella mangroviensis CBS 10435</name>
    <dbReference type="NCBI Taxonomy" id="1331196"/>
    <lineage>
        <taxon>Eukaryota</taxon>
        <taxon>Fungi</taxon>
        <taxon>Dikarya</taxon>
        <taxon>Basidiomycota</taxon>
        <taxon>Agaricomycotina</taxon>
        <taxon>Tremellomycetes</taxon>
        <taxon>Tremellales</taxon>
        <taxon>Cryptococcaceae</taxon>
        <taxon>Kwoniella</taxon>
    </lineage>
</organism>
<accession>A0A1B9IM75</accession>
<gene>
    <name evidence="2" type="ORF">L486_05552</name>
</gene>
<feature type="transmembrane region" description="Helical" evidence="1">
    <location>
        <begin position="48"/>
        <end position="68"/>
    </location>
</feature>
<reference evidence="2 3" key="1">
    <citation type="submission" date="2013-07" db="EMBL/GenBank/DDBJ databases">
        <title>The Genome Sequence of Kwoniella mangroviensis CBS10435.</title>
        <authorList>
            <consortium name="The Broad Institute Genome Sequencing Platform"/>
            <person name="Cuomo C."/>
            <person name="Litvintseva A."/>
            <person name="Chen Y."/>
            <person name="Heitman J."/>
            <person name="Sun S."/>
            <person name="Springer D."/>
            <person name="Dromer F."/>
            <person name="Young S.K."/>
            <person name="Zeng Q."/>
            <person name="Gargeya S."/>
            <person name="Fitzgerald M."/>
            <person name="Abouelleil A."/>
            <person name="Alvarado L."/>
            <person name="Berlin A.M."/>
            <person name="Chapman S.B."/>
            <person name="Dewar J."/>
            <person name="Goldberg J."/>
            <person name="Griggs A."/>
            <person name="Gujja S."/>
            <person name="Hansen M."/>
            <person name="Howarth C."/>
            <person name="Imamovic A."/>
            <person name="Larimer J."/>
            <person name="McCowan C."/>
            <person name="Murphy C."/>
            <person name="Pearson M."/>
            <person name="Priest M."/>
            <person name="Roberts A."/>
            <person name="Saif S."/>
            <person name="Shea T."/>
            <person name="Sykes S."/>
            <person name="Wortman J."/>
            <person name="Nusbaum C."/>
            <person name="Birren B."/>
        </authorList>
    </citation>
    <scope>NUCLEOTIDE SEQUENCE [LARGE SCALE GENOMIC DNA]</scope>
    <source>
        <strain evidence="2 3">CBS 10435</strain>
    </source>
</reference>
<name>A0A1B9IM75_9TREE</name>